<dbReference type="InterPro" id="IPR012910">
    <property type="entry name" value="Plug_dom"/>
</dbReference>
<dbReference type="SUPFAM" id="SSF56935">
    <property type="entry name" value="Porins"/>
    <property type="match status" value="1"/>
</dbReference>
<keyword evidence="9 11" id="KW-0472">Membrane</keyword>
<evidence type="ECO:0000256" key="5">
    <source>
        <dbReference type="ARBA" id="ARBA00022692"/>
    </source>
</evidence>
<dbReference type="AlphaFoldDB" id="A0A290MUW6"/>
<dbReference type="GO" id="GO:0006826">
    <property type="term" value="P:iron ion transport"/>
    <property type="evidence" value="ECO:0007669"/>
    <property type="project" value="UniProtKB-KW"/>
</dbReference>
<evidence type="ECO:0000256" key="3">
    <source>
        <dbReference type="ARBA" id="ARBA00022452"/>
    </source>
</evidence>
<feature type="domain" description="TonB-dependent receptor-like beta-barrel" evidence="14">
    <location>
        <begin position="277"/>
        <end position="751"/>
    </location>
</feature>
<reference evidence="17" key="1">
    <citation type="submission" date="2017-09" db="EMBL/GenBank/DDBJ databases">
        <title>Genome evolution observed in wild isolates of Caulobacter crescentus.</title>
        <authorList>
            <person name="Ely B."/>
            <person name="Wilson K."/>
            <person name="Scott D."/>
        </authorList>
    </citation>
    <scope>NUCLEOTIDE SEQUENCE [LARGE SCALE GENOMIC DNA]</scope>
    <source>
        <strain evidence="17">CB13b1a</strain>
    </source>
</reference>
<protein>
    <submittedName>
        <fullName evidence="16">TonB-dependent receptor</fullName>
    </submittedName>
</protein>
<evidence type="ECO:0000256" key="4">
    <source>
        <dbReference type="ARBA" id="ARBA00022496"/>
    </source>
</evidence>
<feature type="chain" id="PRO_5012064004" evidence="13">
    <location>
        <begin position="38"/>
        <end position="793"/>
    </location>
</feature>
<keyword evidence="8 12" id="KW-0798">TonB box</keyword>
<keyword evidence="2 11" id="KW-0813">Transport</keyword>
<dbReference type="PROSITE" id="PS52016">
    <property type="entry name" value="TONB_DEPENDENT_REC_3"/>
    <property type="match status" value="1"/>
</dbReference>
<sequence length="793" mass="84474">MLSVPSRDFRARASKTRLLMGASVSLAAMLAAGAAVAEDETTRPANLGAVVDEIMVTAQKRAENVQDVPLAITAVRGEALASMNITQPQQLSLIDPSVRFKQSLSSSASGLTIRGVGTSSFSAGIEQSISTVVDGVVLADPASLATLADVERVEILRGPQGMLFGKNASAGLVHFITNRPRLNENSGQLHLQFGERGEQVLQAIGNLAVGETLALRLVATHNQRDGLIRNVAKDNVFTDPQDVSTLTLKALWKPSDDLTVYFSADRTDNDAFCCSSTWRKVTPGFAPAVTNARYGVVAGPKNLRVAANGPSQGKSTAQGGTLQIDYGLGDLTLTSISAYRSVKREAFYDGDLTPVSYVDVNGGAGKTDWLSQELRLTSPIGERFDYVAGLYLYHSKASSLIRQRGQLSWITPATNGGVVPIIPGAPLGTIFETSTVNDINSTSVAGFGQVGLHITSKLDLIAGARITRDEITLDYRRAPTPGAVYIPGSITLSLHQEVDNTNTSWRIGPRYNFSDDIMAYATVSRGYKGPGFSGLSAANSLADQRVQPEIPTSYEAGVKAAFLDRRLILNANVYSTTVENFQAQVSDLTSATYSSRITNAGEIKTRGFEANLMARPTSGLTINAGLAYTHARYADFNGVQCYFGQPKIAQGGPCSAPPASPTSLDGFFNAKGLSLAGVPDWVYGVSAVYERSLGPDLRGFFQANWNWQSDINYSISGDPGTIQKAYGLLGGRIGVSAPDKAWSVALYASNLLDKRYAAQITPSPVTALNPGGYVQYFSPDSVRRVGISLDVAF</sequence>
<organism evidence="16 17">
    <name type="scientific">Caulobacter vibrioides</name>
    <name type="common">Caulobacter crescentus</name>
    <dbReference type="NCBI Taxonomy" id="155892"/>
    <lineage>
        <taxon>Bacteria</taxon>
        <taxon>Pseudomonadati</taxon>
        <taxon>Pseudomonadota</taxon>
        <taxon>Alphaproteobacteria</taxon>
        <taxon>Caulobacterales</taxon>
        <taxon>Caulobacteraceae</taxon>
        <taxon>Caulobacter</taxon>
    </lineage>
</organism>
<evidence type="ECO:0000256" key="12">
    <source>
        <dbReference type="RuleBase" id="RU003357"/>
    </source>
</evidence>
<dbReference type="EMBL" id="CP023315">
    <property type="protein sequence ID" value="ATC32148.1"/>
    <property type="molecule type" value="Genomic_DNA"/>
</dbReference>
<evidence type="ECO:0000313" key="16">
    <source>
        <dbReference type="EMBL" id="ATC32148.1"/>
    </source>
</evidence>
<keyword evidence="10 11" id="KW-0998">Cell outer membrane</keyword>
<evidence type="ECO:0000313" key="17">
    <source>
        <dbReference type="Proteomes" id="UP000217311"/>
    </source>
</evidence>
<keyword evidence="3 11" id="KW-1134">Transmembrane beta strand</keyword>
<keyword evidence="5 11" id="KW-0812">Transmembrane</keyword>
<dbReference type="InterPro" id="IPR039426">
    <property type="entry name" value="TonB-dep_rcpt-like"/>
</dbReference>
<dbReference type="InterPro" id="IPR000531">
    <property type="entry name" value="Beta-barrel_TonB"/>
</dbReference>
<comment type="similarity">
    <text evidence="11 12">Belongs to the TonB-dependent receptor family.</text>
</comment>
<name>A0A290MUW6_CAUVI</name>
<feature type="domain" description="TonB-dependent receptor plug" evidence="15">
    <location>
        <begin position="65"/>
        <end position="171"/>
    </location>
</feature>
<evidence type="ECO:0000256" key="2">
    <source>
        <dbReference type="ARBA" id="ARBA00022448"/>
    </source>
</evidence>
<keyword evidence="7" id="KW-0406">Ion transport</keyword>
<dbReference type="Gene3D" id="2.40.170.20">
    <property type="entry name" value="TonB-dependent receptor, beta-barrel domain"/>
    <property type="match status" value="1"/>
</dbReference>
<evidence type="ECO:0000256" key="8">
    <source>
        <dbReference type="ARBA" id="ARBA00023077"/>
    </source>
</evidence>
<dbReference type="Pfam" id="PF07715">
    <property type="entry name" value="Plug"/>
    <property type="match status" value="1"/>
</dbReference>
<dbReference type="InterPro" id="IPR036942">
    <property type="entry name" value="Beta-barrel_TonB_sf"/>
</dbReference>
<evidence type="ECO:0000256" key="7">
    <source>
        <dbReference type="ARBA" id="ARBA00023065"/>
    </source>
</evidence>
<proteinExistence type="inferred from homology"/>
<keyword evidence="13" id="KW-0732">Signal</keyword>
<evidence type="ECO:0000256" key="6">
    <source>
        <dbReference type="ARBA" id="ARBA00023004"/>
    </source>
</evidence>
<feature type="signal peptide" evidence="13">
    <location>
        <begin position="1"/>
        <end position="37"/>
    </location>
</feature>
<comment type="subcellular location">
    <subcellularLocation>
        <location evidence="1 11">Cell outer membrane</location>
        <topology evidence="1 11">Multi-pass membrane protein</topology>
    </subcellularLocation>
</comment>
<evidence type="ECO:0000256" key="11">
    <source>
        <dbReference type="PROSITE-ProRule" id="PRU01360"/>
    </source>
</evidence>
<dbReference type="Pfam" id="PF00593">
    <property type="entry name" value="TonB_dep_Rec_b-barrel"/>
    <property type="match status" value="1"/>
</dbReference>
<evidence type="ECO:0000259" key="14">
    <source>
        <dbReference type="Pfam" id="PF00593"/>
    </source>
</evidence>
<accession>A0A290MUW6</accession>
<keyword evidence="4" id="KW-0410">Iron transport</keyword>
<dbReference type="PANTHER" id="PTHR32552:SF81">
    <property type="entry name" value="TONB-DEPENDENT OUTER MEMBRANE RECEPTOR"/>
    <property type="match status" value="1"/>
</dbReference>
<evidence type="ECO:0000256" key="10">
    <source>
        <dbReference type="ARBA" id="ARBA00023237"/>
    </source>
</evidence>
<dbReference type="Proteomes" id="UP000217311">
    <property type="component" value="Chromosome"/>
</dbReference>
<evidence type="ECO:0000256" key="9">
    <source>
        <dbReference type="ARBA" id="ARBA00023136"/>
    </source>
</evidence>
<keyword evidence="16" id="KW-0675">Receptor</keyword>
<dbReference type="PANTHER" id="PTHR32552">
    <property type="entry name" value="FERRICHROME IRON RECEPTOR-RELATED"/>
    <property type="match status" value="1"/>
</dbReference>
<gene>
    <name evidence="16" type="ORF">CA606_07165</name>
</gene>
<evidence type="ECO:0000259" key="15">
    <source>
        <dbReference type="Pfam" id="PF07715"/>
    </source>
</evidence>
<keyword evidence="6" id="KW-0408">Iron</keyword>
<dbReference type="GO" id="GO:0009279">
    <property type="term" value="C:cell outer membrane"/>
    <property type="evidence" value="ECO:0007669"/>
    <property type="project" value="UniProtKB-SubCell"/>
</dbReference>
<evidence type="ECO:0000256" key="1">
    <source>
        <dbReference type="ARBA" id="ARBA00004571"/>
    </source>
</evidence>
<evidence type="ECO:0000256" key="13">
    <source>
        <dbReference type="SAM" id="SignalP"/>
    </source>
</evidence>